<dbReference type="PROSITE" id="PS50109">
    <property type="entry name" value="HIS_KIN"/>
    <property type="match status" value="1"/>
</dbReference>
<dbReference type="Gene3D" id="3.30.565.10">
    <property type="entry name" value="Histidine kinase-like ATPase, C-terminal domain"/>
    <property type="match status" value="1"/>
</dbReference>
<keyword evidence="6 11" id="KW-0418">Kinase</keyword>
<accession>S7UUQ8</accession>
<dbReference type="InterPro" id="IPR005467">
    <property type="entry name" value="His_kinase_dom"/>
</dbReference>
<dbReference type="Gene3D" id="1.10.287.130">
    <property type="match status" value="1"/>
</dbReference>
<dbReference type="SUPFAM" id="SSF47384">
    <property type="entry name" value="Homodimeric domain of signal transducing histidine kinase"/>
    <property type="match status" value="1"/>
</dbReference>
<dbReference type="PANTHER" id="PTHR43065:SF10">
    <property type="entry name" value="PEROXIDE STRESS-ACTIVATED HISTIDINE KINASE MAK3"/>
    <property type="match status" value="1"/>
</dbReference>
<dbReference type="InterPro" id="IPR003661">
    <property type="entry name" value="HisK_dim/P_dom"/>
</dbReference>
<dbReference type="CDD" id="cd00075">
    <property type="entry name" value="HATPase"/>
    <property type="match status" value="1"/>
</dbReference>
<keyword evidence="12" id="KW-1185">Reference proteome</keyword>
<evidence type="ECO:0000313" key="12">
    <source>
        <dbReference type="Proteomes" id="UP000014977"/>
    </source>
</evidence>
<dbReference type="NCBIfam" id="TIGR00229">
    <property type="entry name" value="sensory_box"/>
    <property type="match status" value="1"/>
</dbReference>
<dbReference type="SMART" id="SM00387">
    <property type="entry name" value="HATPase_c"/>
    <property type="match status" value="1"/>
</dbReference>
<evidence type="ECO:0000256" key="5">
    <source>
        <dbReference type="ARBA" id="ARBA00022741"/>
    </source>
</evidence>
<dbReference type="CDD" id="cd00082">
    <property type="entry name" value="HisKA"/>
    <property type="match status" value="1"/>
</dbReference>
<dbReference type="Proteomes" id="UP000014977">
    <property type="component" value="Unassembled WGS sequence"/>
</dbReference>
<dbReference type="InterPro" id="IPR003594">
    <property type="entry name" value="HATPase_dom"/>
</dbReference>
<dbReference type="AlphaFoldDB" id="S7UUQ8"/>
<dbReference type="GO" id="GO:0000155">
    <property type="term" value="F:phosphorelay sensor kinase activity"/>
    <property type="evidence" value="ECO:0007669"/>
    <property type="project" value="InterPro"/>
</dbReference>
<dbReference type="Pfam" id="PF02518">
    <property type="entry name" value="HATPase_c"/>
    <property type="match status" value="1"/>
</dbReference>
<evidence type="ECO:0000256" key="2">
    <source>
        <dbReference type="ARBA" id="ARBA00012438"/>
    </source>
</evidence>
<evidence type="ECO:0000259" key="10">
    <source>
        <dbReference type="PROSITE" id="PS50112"/>
    </source>
</evidence>
<evidence type="ECO:0000256" key="8">
    <source>
        <dbReference type="ARBA" id="ARBA00023012"/>
    </source>
</evidence>
<dbReference type="eggNOG" id="COG4191">
    <property type="taxonomic scope" value="Bacteria"/>
</dbReference>
<dbReference type="PROSITE" id="PS50112">
    <property type="entry name" value="PAS"/>
    <property type="match status" value="1"/>
</dbReference>
<evidence type="ECO:0000256" key="6">
    <source>
        <dbReference type="ARBA" id="ARBA00022777"/>
    </source>
</evidence>
<keyword evidence="4" id="KW-0808">Transferase</keyword>
<dbReference type="InterPro" id="IPR035965">
    <property type="entry name" value="PAS-like_dom_sf"/>
</dbReference>
<dbReference type="InterPro" id="IPR036890">
    <property type="entry name" value="HATPase_C_sf"/>
</dbReference>
<dbReference type="EC" id="2.7.13.3" evidence="2"/>
<dbReference type="InterPro" id="IPR000014">
    <property type="entry name" value="PAS"/>
</dbReference>
<sequence>MDVRQFFHQRHEQIVSTWFDTVYRDLSIRYHNEPAEDLKHRMNAAALAFRRVIVSDDWTDLKAFITMIARQRFKEGYKVSEVQKAFEFYRETLIPLVFSEIDPGERKPLLMKLHTCMVYAITQFSEYFQSIHDRFMRDHTKILEKEIEIRTHELSESRKKYMTLVENINEGFLVLIEGRIVFANRSFAEMHGYDHEAVLQTDYLNFVADDHKEKIRQAYELCLKPGVAPARIEYRRLCKNGEQLPTEIMANQNVFEGRMANIGICRDISERIELEKKNREMEKLKALSLQAASIAHDVRNPLSTVRMNLQLFLLMELPPERLRLVEASLTEVNQIEKSLQEMMNIRFPLRLSYRSVNIRTLLDLCLKSMHRRITQNQVSVLLRISRRIETINADPHRLEQALLNLLFNAVEAQPSGGKLTIIVRRLKQHSKEWVEILVADQGPGLPKEMLPYLFDPMFSQKAMGTGLGLHNVKKIIEAHGGSVRAAINRRSGMNFYLCLPVEEDKDHASAHH</sequence>
<proteinExistence type="predicted"/>
<keyword evidence="7" id="KW-0067">ATP-binding</keyword>
<comment type="catalytic activity">
    <reaction evidence="1">
        <text>ATP + protein L-histidine = ADP + protein N-phospho-L-histidine.</text>
        <dbReference type="EC" id="2.7.13.3"/>
    </reaction>
</comment>
<dbReference type="Gene3D" id="3.30.450.20">
    <property type="entry name" value="PAS domain"/>
    <property type="match status" value="1"/>
</dbReference>
<dbReference type="OrthoDB" id="5497171at2"/>
<dbReference type="Pfam" id="PF13426">
    <property type="entry name" value="PAS_9"/>
    <property type="match status" value="1"/>
</dbReference>
<name>S7UUQ8_DESML</name>
<dbReference type="Pfam" id="PF00512">
    <property type="entry name" value="HisKA"/>
    <property type="match status" value="1"/>
</dbReference>
<evidence type="ECO:0000259" key="9">
    <source>
        <dbReference type="PROSITE" id="PS50109"/>
    </source>
</evidence>
<keyword evidence="5" id="KW-0547">Nucleotide-binding</keyword>
<evidence type="ECO:0000256" key="1">
    <source>
        <dbReference type="ARBA" id="ARBA00000085"/>
    </source>
</evidence>
<organism evidence="11 12">
    <name type="scientific">Desulfococcus multivorans DSM 2059</name>
    <dbReference type="NCBI Taxonomy" id="1121405"/>
    <lineage>
        <taxon>Bacteria</taxon>
        <taxon>Pseudomonadati</taxon>
        <taxon>Thermodesulfobacteriota</taxon>
        <taxon>Desulfobacteria</taxon>
        <taxon>Desulfobacterales</taxon>
        <taxon>Desulfococcaceae</taxon>
        <taxon>Desulfococcus</taxon>
    </lineage>
</organism>
<keyword evidence="3" id="KW-0597">Phosphoprotein</keyword>
<feature type="domain" description="PAS" evidence="10">
    <location>
        <begin position="172"/>
        <end position="226"/>
    </location>
</feature>
<dbReference type="InterPro" id="IPR036097">
    <property type="entry name" value="HisK_dim/P_sf"/>
</dbReference>
<dbReference type="SUPFAM" id="SSF55785">
    <property type="entry name" value="PYP-like sensor domain (PAS domain)"/>
    <property type="match status" value="1"/>
</dbReference>
<dbReference type="PANTHER" id="PTHR43065">
    <property type="entry name" value="SENSOR HISTIDINE KINASE"/>
    <property type="match status" value="1"/>
</dbReference>
<reference evidence="11 12" key="1">
    <citation type="journal article" date="2013" name="Genome Announc.">
        <title>Draft genome sequences for three mercury-methylating, sulfate-reducing bacteria.</title>
        <authorList>
            <person name="Brown S.D."/>
            <person name="Hurt R.A.Jr."/>
            <person name="Gilmour C.C."/>
            <person name="Elias D.A."/>
        </authorList>
    </citation>
    <scope>NUCLEOTIDE SEQUENCE [LARGE SCALE GENOMIC DNA]</scope>
    <source>
        <strain evidence="11 12">DSM 2059</strain>
    </source>
</reference>
<evidence type="ECO:0000313" key="11">
    <source>
        <dbReference type="EMBL" id="EPR37794.1"/>
    </source>
</evidence>
<comment type="caution">
    <text evidence="11">The sequence shown here is derived from an EMBL/GenBank/DDBJ whole genome shotgun (WGS) entry which is preliminary data.</text>
</comment>
<dbReference type="RefSeq" id="WP_020878023.1">
    <property type="nucleotide sequence ID" value="NZ_ATHJ01000098.1"/>
</dbReference>
<gene>
    <name evidence="11" type="ORF">dsmv_2956</name>
</gene>
<dbReference type="SUPFAM" id="SSF55874">
    <property type="entry name" value="ATPase domain of HSP90 chaperone/DNA topoisomerase II/histidine kinase"/>
    <property type="match status" value="1"/>
</dbReference>
<dbReference type="InterPro" id="IPR004358">
    <property type="entry name" value="Sig_transdc_His_kin-like_C"/>
</dbReference>
<dbReference type="GO" id="GO:0005524">
    <property type="term" value="F:ATP binding"/>
    <property type="evidence" value="ECO:0007669"/>
    <property type="project" value="UniProtKB-KW"/>
</dbReference>
<dbReference type="PRINTS" id="PR00344">
    <property type="entry name" value="BCTRLSENSOR"/>
</dbReference>
<evidence type="ECO:0000256" key="7">
    <source>
        <dbReference type="ARBA" id="ARBA00022840"/>
    </source>
</evidence>
<evidence type="ECO:0000256" key="3">
    <source>
        <dbReference type="ARBA" id="ARBA00022553"/>
    </source>
</evidence>
<evidence type="ECO:0000256" key="4">
    <source>
        <dbReference type="ARBA" id="ARBA00022679"/>
    </source>
</evidence>
<protein>
    <recommendedName>
        <fullName evidence="2">histidine kinase</fullName>
        <ecNumber evidence="2">2.7.13.3</ecNumber>
    </recommendedName>
</protein>
<dbReference type="SMART" id="SM00388">
    <property type="entry name" value="HisKA"/>
    <property type="match status" value="1"/>
</dbReference>
<dbReference type="SMART" id="SM00091">
    <property type="entry name" value="PAS"/>
    <property type="match status" value="1"/>
</dbReference>
<dbReference type="EMBL" id="ATHJ01000098">
    <property type="protein sequence ID" value="EPR37794.1"/>
    <property type="molecule type" value="Genomic_DNA"/>
</dbReference>
<dbReference type="STRING" id="897.B2D07_19760"/>
<keyword evidence="8" id="KW-0902">Two-component regulatory system</keyword>
<dbReference type="CDD" id="cd00130">
    <property type="entry name" value="PAS"/>
    <property type="match status" value="1"/>
</dbReference>
<feature type="domain" description="Histidine kinase" evidence="9">
    <location>
        <begin position="293"/>
        <end position="503"/>
    </location>
</feature>